<dbReference type="PANTHER" id="PTHR22803">
    <property type="entry name" value="MANNOSE, PHOSPHOLIPASE, LECTIN RECEPTOR RELATED"/>
    <property type="match status" value="1"/>
</dbReference>
<dbReference type="PROSITE" id="PS50041">
    <property type="entry name" value="C_TYPE_LECTIN_2"/>
    <property type="match status" value="1"/>
</dbReference>
<dbReference type="Proteomes" id="UP001283361">
    <property type="component" value="Unassembled WGS sequence"/>
</dbReference>
<dbReference type="InterPro" id="IPR001304">
    <property type="entry name" value="C-type_lectin-like"/>
</dbReference>
<protein>
    <recommendedName>
        <fullName evidence="1">C-type lectin domain-containing protein</fullName>
    </recommendedName>
</protein>
<dbReference type="AlphaFoldDB" id="A0AAE1A8E7"/>
<evidence type="ECO:0000313" key="3">
    <source>
        <dbReference type="Proteomes" id="UP001283361"/>
    </source>
</evidence>
<comment type="caution">
    <text evidence="2">The sequence shown here is derived from an EMBL/GenBank/DDBJ whole genome shotgun (WGS) entry which is preliminary data.</text>
</comment>
<dbReference type="Gene3D" id="3.10.100.10">
    <property type="entry name" value="Mannose-Binding Protein A, subunit A"/>
    <property type="match status" value="1"/>
</dbReference>
<evidence type="ECO:0000259" key="1">
    <source>
        <dbReference type="PROSITE" id="PS50041"/>
    </source>
</evidence>
<sequence>MSSLSLELVVVANGKTREAYLTKTTGSVCQTSLLGQAFTSSSPLVCFTTCLTLYPSNCRGFVFNKINQNCLPAVSVYSPVPSLPPSPMLGNDIVFFPNTFPDLNCNASLGFALYEVCGTSACLYLSTTKITFYAAVRFCAAKKGNVFVANSLEKFSLFWSVSLHVIRDDTYLGLTDSGSEGQFEWISGEPLSVEQTAYIWAPRQPDDKSGHEDCVEARHGSAADRLPFDVDMIQNTLTSIKLRDTICIDLAKITEVNRITSDTVNKLATRHETVISFIPLTFCPKHYSGQNNLKA</sequence>
<dbReference type="SUPFAM" id="SSF56436">
    <property type="entry name" value="C-type lectin-like"/>
    <property type="match status" value="1"/>
</dbReference>
<dbReference type="Pfam" id="PF00059">
    <property type="entry name" value="Lectin_C"/>
    <property type="match status" value="1"/>
</dbReference>
<reference evidence="2" key="1">
    <citation type="journal article" date="2023" name="G3 (Bethesda)">
        <title>A reference genome for the long-term kleptoplast-retaining sea slug Elysia crispata morphotype clarki.</title>
        <authorList>
            <person name="Eastman K.E."/>
            <person name="Pendleton A.L."/>
            <person name="Shaikh M.A."/>
            <person name="Suttiyut T."/>
            <person name="Ogas R."/>
            <person name="Tomko P."/>
            <person name="Gavelis G."/>
            <person name="Widhalm J.R."/>
            <person name="Wisecaver J.H."/>
        </authorList>
    </citation>
    <scope>NUCLEOTIDE SEQUENCE</scope>
    <source>
        <strain evidence="2">ECLA1</strain>
    </source>
</reference>
<proteinExistence type="predicted"/>
<organism evidence="2 3">
    <name type="scientific">Elysia crispata</name>
    <name type="common">lettuce slug</name>
    <dbReference type="NCBI Taxonomy" id="231223"/>
    <lineage>
        <taxon>Eukaryota</taxon>
        <taxon>Metazoa</taxon>
        <taxon>Spiralia</taxon>
        <taxon>Lophotrochozoa</taxon>
        <taxon>Mollusca</taxon>
        <taxon>Gastropoda</taxon>
        <taxon>Heterobranchia</taxon>
        <taxon>Euthyneura</taxon>
        <taxon>Panpulmonata</taxon>
        <taxon>Sacoglossa</taxon>
        <taxon>Placobranchoidea</taxon>
        <taxon>Plakobranchidae</taxon>
        <taxon>Elysia</taxon>
    </lineage>
</organism>
<name>A0AAE1A8E7_9GAST</name>
<feature type="domain" description="C-type lectin" evidence="1">
    <location>
        <begin position="118"/>
        <end position="224"/>
    </location>
</feature>
<keyword evidence="3" id="KW-1185">Reference proteome</keyword>
<dbReference type="InterPro" id="IPR050111">
    <property type="entry name" value="C-type_lectin/snaclec_domain"/>
</dbReference>
<accession>A0AAE1A8E7</accession>
<dbReference type="InterPro" id="IPR016187">
    <property type="entry name" value="CTDL_fold"/>
</dbReference>
<dbReference type="InterPro" id="IPR016186">
    <property type="entry name" value="C-type_lectin-like/link_sf"/>
</dbReference>
<dbReference type="EMBL" id="JAWDGP010002435">
    <property type="protein sequence ID" value="KAK3783218.1"/>
    <property type="molecule type" value="Genomic_DNA"/>
</dbReference>
<evidence type="ECO:0000313" key="2">
    <source>
        <dbReference type="EMBL" id="KAK3783218.1"/>
    </source>
</evidence>
<gene>
    <name evidence="2" type="ORF">RRG08_011500</name>
</gene>